<sequence>MTYKSTLQLSDLNSGERLELTCNSCGFARFVRYPHELKHPASGKDISHLYLDEFESKARCAKSRTRALAGRKCGGTVRLLVIDPADKPEPFSAGMASETFDRKEVWRRERIRRAKR</sequence>
<keyword evidence="2" id="KW-1185">Reference proteome</keyword>
<evidence type="ECO:0000313" key="1">
    <source>
        <dbReference type="EMBL" id="GLQ22918.1"/>
    </source>
</evidence>
<proteinExistence type="predicted"/>
<protein>
    <submittedName>
        <fullName evidence="1">Uncharacterized protein</fullName>
    </submittedName>
</protein>
<organism evidence="1 2">
    <name type="scientific">Algimonas ampicilliniresistens</name>
    <dbReference type="NCBI Taxonomy" id="1298735"/>
    <lineage>
        <taxon>Bacteria</taxon>
        <taxon>Pseudomonadati</taxon>
        <taxon>Pseudomonadota</taxon>
        <taxon>Alphaproteobacteria</taxon>
        <taxon>Maricaulales</taxon>
        <taxon>Robiginitomaculaceae</taxon>
        <taxon>Algimonas</taxon>
    </lineage>
</organism>
<evidence type="ECO:0000313" key="2">
    <source>
        <dbReference type="Proteomes" id="UP001161391"/>
    </source>
</evidence>
<comment type="caution">
    <text evidence="1">The sequence shown here is derived from an EMBL/GenBank/DDBJ whole genome shotgun (WGS) entry which is preliminary data.</text>
</comment>
<name>A0ABQ5V616_9PROT</name>
<dbReference type="EMBL" id="BSNK01000001">
    <property type="protein sequence ID" value="GLQ22918.1"/>
    <property type="molecule type" value="Genomic_DNA"/>
</dbReference>
<reference evidence="1" key="2">
    <citation type="submission" date="2023-01" db="EMBL/GenBank/DDBJ databases">
        <title>Draft genome sequence of Algimonas ampicilliniresistens strain NBRC 108219.</title>
        <authorList>
            <person name="Sun Q."/>
            <person name="Mori K."/>
        </authorList>
    </citation>
    <scope>NUCLEOTIDE SEQUENCE</scope>
    <source>
        <strain evidence="1">NBRC 108219</strain>
    </source>
</reference>
<dbReference type="Proteomes" id="UP001161391">
    <property type="component" value="Unassembled WGS sequence"/>
</dbReference>
<dbReference type="RefSeq" id="WP_284387791.1">
    <property type="nucleotide sequence ID" value="NZ_BSNK01000001.1"/>
</dbReference>
<reference evidence="1" key="1">
    <citation type="journal article" date="2014" name="Int. J. Syst. Evol. Microbiol.">
        <title>Complete genome of a new Firmicutes species belonging to the dominant human colonic microbiota ('Ruminococcus bicirculans') reveals two chromosomes and a selective capacity to utilize plant glucans.</title>
        <authorList>
            <consortium name="NISC Comparative Sequencing Program"/>
            <person name="Wegmann U."/>
            <person name="Louis P."/>
            <person name="Goesmann A."/>
            <person name="Henrissat B."/>
            <person name="Duncan S.H."/>
            <person name="Flint H.J."/>
        </authorList>
    </citation>
    <scope>NUCLEOTIDE SEQUENCE</scope>
    <source>
        <strain evidence="1">NBRC 108219</strain>
    </source>
</reference>
<accession>A0ABQ5V616</accession>
<gene>
    <name evidence="1" type="ORF">GCM10007853_07920</name>
</gene>